<evidence type="ECO:0000259" key="6">
    <source>
        <dbReference type="PROSITE" id="PS50089"/>
    </source>
</evidence>
<organism evidence="7">
    <name type="scientific">Culex tarsalis</name>
    <name type="common">Encephalitis mosquito</name>
    <dbReference type="NCBI Taxonomy" id="7177"/>
    <lineage>
        <taxon>Eukaryota</taxon>
        <taxon>Metazoa</taxon>
        <taxon>Ecdysozoa</taxon>
        <taxon>Arthropoda</taxon>
        <taxon>Hexapoda</taxon>
        <taxon>Insecta</taxon>
        <taxon>Pterygota</taxon>
        <taxon>Neoptera</taxon>
        <taxon>Endopterygota</taxon>
        <taxon>Diptera</taxon>
        <taxon>Nematocera</taxon>
        <taxon>Culicoidea</taxon>
        <taxon>Culicidae</taxon>
        <taxon>Culicinae</taxon>
        <taxon>Culicini</taxon>
        <taxon>Culex</taxon>
        <taxon>Culex</taxon>
    </lineage>
</organism>
<keyword evidence="2 4" id="KW-0863">Zinc-finger</keyword>
<dbReference type="PROSITE" id="PS00518">
    <property type="entry name" value="ZF_RING_1"/>
    <property type="match status" value="1"/>
</dbReference>
<feature type="region of interest" description="Disordered" evidence="5">
    <location>
        <begin position="100"/>
        <end position="121"/>
    </location>
</feature>
<dbReference type="EMBL" id="GFDL01014108">
    <property type="protein sequence ID" value="JAV20937.1"/>
    <property type="molecule type" value="Transcribed_RNA"/>
</dbReference>
<evidence type="ECO:0000256" key="1">
    <source>
        <dbReference type="ARBA" id="ARBA00022723"/>
    </source>
</evidence>
<keyword evidence="3" id="KW-0862">Zinc</keyword>
<keyword evidence="1" id="KW-0479">Metal-binding</keyword>
<evidence type="ECO:0000256" key="3">
    <source>
        <dbReference type="ARBA" id="ARBA00022833"/>
    </source>
</evidence>
<dbReference type="PANTHER" id="PTHR23041">
    <property type="entry name" value="RING FINGER DOMAIN-CONTAINING"/>
    <property type="match status" value="1"/>
</dbReference>
<reference evidence="7" key="1">
    <citation type="submission" date="2017-01" db="EMBL/GenBank/DDBJ databases">
        <title>A deep insight into the sialotranscriptome of adult male and female Cluex tarsalis mosquitoes.</title>
        <authorList>
            <person name="Ribeiro J.M."/>
            <person name="Moreira F."/>
            <person name="Bernard K.A."/>
            <person name="Calvo E."/>
        </authorList>
    </citation>
    <scope>NUCLEOTIDE SEQUENCE</scope>
    <source>
        <strain evidence="7">Kern County</strain>
        <tissue evidence="7">Salivary glands</tissue>
    </source>
</reference>
<feature type="domain" description="RING-type" evidence="6">
    <location>
        <begin position="223"/>
        <end position="263"/>
    </location>
</feature>
<feature type="region of interest" description="Disordered" evidence="5">
    <location>
        <begin position="54"/>
        <end position="73"/>
    </location>
</feature>
<evidence type="ECO:0000313" key="7">
    <source>
        <dbReference type="EMBL" id="JAV20937.1"/>
    </source>
</evidence>
<protein>
    <submittedName>
        <fullName evidence="7">Putative ring finger</fullName>
    </submittedName>
</protein>
<name>A0A1Q3F061_CULTA</name>
<dbReference type="Pfam" id="PF13639">
    <property type="entry name" value="zf-RING_2"/>
    <property type="match status" value="1"/>
</dbReference>
<evidence type="ECO:0000256" key="2">
    <source>
        <dbReference type="ARBA" id="ARBA00022771"/>
    </source>
</evidence>
<dbReference type="Gene3D" id="3.30.40.10">
    <property type="entry name" value="Zinc/RING finger domain, C3HC4 (zinc finger)"/>
    <property type="match status" value="1"/>
</dbReference>
<evidence type="ECO:0000256" key="4">
    <source>
        <dbReference type="PROSITE-ProRule" id="PRU00175"/>
    </source>
</evidence>
<sequence>MDSSTDSFEEVEESMLELVQRAEAFLSTFPSTSGGSGSSNSSFGTSISSVASGSDINRTVDDSMTTAGDSSLRSISSLHDSSRADYSGDVSDASLISGSSLNSAHHSSMNTSESFGNNSSELSSVSSVQRTLSEDCILVPDVPVPVIDLCTLQVQRANRTPQNDYFIPIVDLLDDSLNEAAAAPGSSDNQAGPLAKQSKEGAVLNLSRSSDGGGHEQAITLTCPICFESIFSQQAASTICGHLFCHACITKEINLRKQCPMCKRNLVRSHIHPIYCN</sequence>
<dbReference type="InterPro" id="IPR013083">
    <property type="entry name" value="Znf_RING/FYVE/PHD"/>
</dbReference>
<proteinExistence type="predicted"/>
<accession>A0A1Q3F061</accession>
<dbReference type="GO" id="GO:0045944">
    <property type="term" value="P:positive regulation of transcription by RNA polymerase II"/>
    <property type="evidence" value="ECO:0007669"/>
    <property type="project" value="TreeGrafter"/>
</dbReference>
<dbReference type="PROSITE" id="PS50089">
    <property type="entry name" value="ZF_RING_2"/>
    <property type="match status" value="1"/>
</dbReference>
<dbReference type="GO" id="GO:0008270">
    <property type="term" value="F:zinc ion binding"/>
    <property type="evidence" value="ECO:0007669"/>
    <property type="project" value="UniProtKB-KW"/>
</dbReference>
<dbReference type="InterPro" id="IPR017907">
    <property type="entry name" value="Znf_RING_CS"/>
</dbReference>
<feature type="compositionally biased region" description="Polar residues" evidence="5">
    <location>
        <begin position="54"/>
        <end position="68"/>
    </location>
</feature>
<dbReference type="SMART" id="SM00184">
    <property type="entry name" value="RING"/>
    <property type="match status" value="1"/>
</dbReference>
<dbReference type="AlphaFoldDB" id="A0A1Q3F061"/>
<dbReference type="InterPro" id="IPR001841">
    <property type="entry name" value="Znf_RING"/>
</dbReference>
<evidence type="ECO:0000256" key="5">
    <source>
        <dbReference type="SAM" id="MobiDB-lite"/>
    </source>
</evidence>
<dbReference type="InterPro" id="IPR047134">
    <property type="entry name" value="RNF4"/>
</dbReference>
<dbReference type="PANTHER" id="PTHR23041:SF78">
    <property type="entry name" value="E3 UBIQUITIN-PROTEIN LIGASE RNF4"/>
    <property type="match status" value="1"/>
</dbReference>
<dbReference type="SUPFAM" id="SSF57850">
    <property type="entry name" value="RING/U-box"/>
    <property type="match status" value="1"/>
</dbReference>